<protein>
    <recommendedName>
        <fullName evidence="3">DUF2071 domain-containing protein</fullName>
    </recommendedName>
</protein>
<dbReference type="AlphaFoldDB" id="A0A2N9LCK4"/>
<proteinExistence type="predicted"/>
<accession>A0A2N9LCK4</accession>
<evidence type="ECO:0000313" key="2">
    <source>
        <dbReference type="Proteomes" id="UP000239735"/>
    </source>
</evidence>
<dbReference type="InterPro" id="IPR018644">
    <property type="entry name" value="DUF2071"/>
</dbReference>
<dbReference type="PANTHER" id="PTHR39186">
    <property type="entry name" value="DUF2071 FAMILY PROTEIN"/>
    <property type="match status" value="1"/>
</dbReference>
<gene>
    <name evidence="1" type="ORF">SBA5_30195</name>
</gene>
<dbReference type="Pfam" id="PF09844">
    <property type="entry name" value="DUF2071"/>
    <property type="match status" value="1"/>
</dbReference>
<dbReference type="Proteomes" id="UP000239735">
    <property type="component" value="Unassembled WGS sequence"/>
</dbReference>
<dbReference type="SUPFAM" id="SSF160104">
    <property type="entry name" value="Acetoacetate decarboxylase-like"/>
    <property type="match status" value="1"/>
</dbReference>
<reference evidence="2" key="1">
    <citation type="submission" date="2018-02" db="EMBL/GenBank/DDBJ databases">
        <authorList>
            <person name="Hausmann B."/>
        </authorList>
    </citation>
    <scope>NUCLEOTIDE SEQUENCE [LARGE SCALE GENOMIC DNA]</scope>
    <source>
        <strain evidence="2">Peat soil MAG SbA5</strain>
    </source>
</reference>
<organism evidence="1 2">
    <name type="scientific">Candidatus Sulfuritelmatomonas gaucii</name>
    <dbReference type="NCBI Taxonomy" id="2043161"/>
    <lineage>
        <taxon>Bacteria</taxon>
        <taxon>Pseudomonadati</taxon>
        <taxon>Acidobacteriota</taxon>
        <taxon>Terriglobia</taxon>
        <taxon>Terriglobales</taxon>
        <taxon>Acidobacteriaceae</taxon>
        <taxon>Candidatus Sulfuritelmatomonas</taxon>
    </lineage>
</organism>
<name>A0A2N9LCK4_9BACT</name>
<dbReference type="InterPro" id="IPR023375">
    <property type="entry name" value="ADC_dom_sf"/>
</dbReference>
<evidence type="ECO:0000313" key="1">
    <source>
        <dbReference type="EMBL" id="SPE20988.1"/>
    </source>
</evidence>
<evidence type="ECO:0008006" key="3">
    <source>
        <dbReference type="Google" id="ProtNLM"/>
    </source>
</evidence>
<sequence length="238" mass="26691">MKHPGVFLTAEWRNLLMLNYSVDPGLVRRFLPKGTELDTFEERTFVSLVGFVFGSTRLAGFSIPFHRSFEEVNLRFYVKRQQRRGVVFIRELVPKLAVAAVARLAFGENYSRVPMSHQFNAGPEKGLTEAEYSWGRGLSRCSMRIETAGPAFLPAEASLAQFITEHYWGYAAQKGGGCIEYEVQHQRWLVRTAKNAGFSGDAARFYGDELGNVLKRPPDSAFLAEGSPVTVFKGLRVA</sequence>
<dbReference type="PANTHER" id="PTHR39186:SF1">
    <property type="entry name" value="DUF2071 DOMAIN-CONTAINING PROTEIN"/>
    <property type="match status" value="1"/>
</dbReference>
<dbReference type="EMBL" id="OKRB01000086">
    <property type="protein sequence ID" value="SPE20988.1"/>
    <property type="molecule type" value="Genomic_DNA"/>
</dbReference>